<keyword evidence="1" id="KW-1133">Transmembrane helix</keyword>
<evidence type="ECO:0000313" key="3">
    <source>
        <dbReference type="Proteomes" id="UP001597040"/>
    </source>
</evidence>
<dbReference type="EMBL" id="JBHTKJ010000027">
    <property type="protein sequence ID" value="MFD1038955.1"/>
    <property type="molecule type" value="Genomic_DNA"/>
</dbReference>
<name>A0ABW3LKM6_9BACI</name>
<gene>
    <name evidence="2" type="ORF">ACFQ3N_11225</name>
</gene>
<keyword evidence="3" id="KW-1185">Reference proteome</keyword>
<protein>
    <submittedName>
        <fullName evidence="2">YdiK family protein</fullName>
    </submittedName>
</protein>
<sequence length="68" mass="7831">MKTTPKGMAIVYFLLGILFTYIAVQSAEETIWNFTTIIFALFATLDFGVGLRMFTIHIRLKKNNNKKE</sequence>
<dbReference type="InterPro" id="IPR025426">
    <property type="entry name" value="DUF4305"/>
</dbReference>
<accession>A0ABW3LKM6</accession>
<keyword evidence="1" id="KW-0472">Membrane</keyword>
<organism evidence="2 3">
    <name type="scientific">Virgibacillus byunsanensis</name>
    <dbReference type="NCBI Taxonomy" id="570945"/>
    <lineage>
        <taxon>Bacteria</taxon>
        <taxon>Bacillati</taxon>
        <taxon>Bacillota</taxon>
        <taxon>Bacilli</taxon>
        <taxon>Bacillales</taxon>
        <taxon>Bacillaceae</taxon>
        <taxon>Virgibacillus</taxon>
    </lineage>
</organism>
<dbReference type="Pfam" id="PF14146">
    <property type="entry name" value="DUF4305"/>
    <property type="match status" value="1"/>
</dbReference>
<evidence type="ECO:0000313" key="2">
    <source>
        <dbReference type="EMBL" id="MFD1038955.1"/>
    </source>
</evidence>
<proteinExistence type="predicted"/>
<comment type="caution">
    <text evidence="2">The sequence shown here is derived from an EMBL/GenBank/DDBJ whole genome shotgun (WGS) entry which is preliminary data.</text>
</comment>
<dbReference type="Proteomes" id="UP001597040">
    <property type="component" value="Unassembled WGS sequence"/>
</dbReference>
<keyword evidence="1" id="KW-0812">Transmembrane</keyword>
<evidence type="ECO:0000256" key="1">
    <source>
        <dbReference type="SAM" id="Phobius"/>
    </source>
</evidence>
<feature type="transmembrane region" description="Helical" evidence="1">
    <location>
        <begin position="7"/>
        <end position="24"/>
    </location>
</feature>
<dbReference type="RefSeq" id="WP_390362431.1">
    <property type="nucleotide sequence ID" value="NZ_JBHTKJ010000027.1"/>
</dbReference>
<feature type="transmembrane region" description="Helical" evidence="1">
    <location>
        <begin position="30"/>
        <end position="54"/>
    </location>
</feature>
<reference evidence="3" key="1">
    <citation type="journal article" date="2019" name="Int. J. Syst. Evol. Microbiol.">
        <title>The Global Catalogue of Microorganisms (GCM) 10K type strain sequencing project: providing services to taxonomists for standard genome sequencing and annotation.</title>
        <authorList>
            <consortium name="The Broad Institute Genomics Platform"/>
            <consortium name="The Broad Institute Genome Sequencing Center for Infectious Disease"/>
            <person name="Wu L."/>
            <person name="Ma J."/>
        </authorList>
    </citation>
    <scope>NUCLEOTIDE SEQUENCE [LARGE SCALE GENOMIC DNA]</scope>
    <source>
        <strain evidence="3">CCUG 56754</strain>
    </source>
</reference>